<dbReference type="EMBL" id="JANJYI010000003">
    <property type="protein sequence ID" value="KAK2657990.1"/>
    <property type="molecule type" value="Genomic_DNA"/>
</dbReference>
<evidence type="ECO:0000313" key="1">
    <source>
        <dbReference type="EMBL" id="KAK2657990.1"/>
    </source>
</evidence>
<proteinExistence type="predicted"/>
<gene>
    <name evidence="1" type="ORF">Ddye_011042</name>
</gene>
<sequence>MLAPNRILSLFPHSLEGKLVSHISIQDQKMFVISYVIQDDCGLEAEPLEEEETSPF</sequence>
<dbReference type="AlphaFoldDB" id="A0AAD9XED4"/>
<keyword evidence="2" id="KW-1185">Reference proteome</keyword>
<protein>
    <submittedName>
        <fullName evidence="1">Uncharacterized protein</fullName>
    </submittedName>
</protein>
<reference evidence="1" key="1">
    <citation type="journal article" date="2023" name="Plant J.">
        <title>Genome sequences and population genomics provide insights into the demographic history, inbreeding, and mutation load of two 'living fossil' tree species of Dipteronia.</title>
        <authorList>
            <person name="Feng Y."/>
            <person name="Comes H.P."/>
            <person name="Chen J."/>
            <person name="Zhu S."/>
            <person name="Lu R."/>
            <person name="Zhang X."/>
            <person name="Li P."/>
            <person name="Qiu J."/>
            <person name="Olsen K.M."/>
            <person name="Qiu Y."/>
        </authorList>
    </citation>
    <scope>NUCLEOTIDE SEQUENCE</scope>
    <source>
        <strain evidence="1">KIB01</strain>
    </source>
</reference>
<accession>A0AAD9XED4</accession>
<name>A0AAD9XED4_9ROSI</name>
<comment type="caution">
    <text evidence="1">The sequence shown here is derived from an EMBL/GenBank/DDBJ whole genome shotgun (WGS) entry which is preliminary data.</text>
</comment>
<evidence type="ECO:0000313" key="2">
    <source>
        <dbReference type="Proteomes" id="UP001280121"/>
    </source>
</evidence>
<organism evidence="1 2">
    <name type="scientific">Dipteronia dyeriana</name>
    <dbReference type="NCBI Taxonomy" id="168575"/>
    <lineage>
        <taxon>Eukaryota</taxon>
        <taxon>Viridiplantae</taxon>
        <taxon>Streptophyta</taxon>
        <taxon>Embryophyta</taxon>
        <taxon>Tracheophyta</taxon>
        <taxon>Spermatophyta</taxon>
        <taxon>Magnoliopsida</taxon>
        <taxon>eudicotyledons</taxon>
        <taxon>Gunneridae</taxon>
        <taxon>Pentapetalae</taxon>
        <taxon>rosids</taxon>
        <taxon>malvids</taxon>
        <taxon>Sapindales</taxon>
        <taxon>Sapindaceae</taxon>
        <taxon>Hippocastanoideae</taxon>
        <taxon>Acereae</taxon>
        <taxon>Dipteronia</taxon>
    </lineage>
</organism>
<dbReference type="Proteomes" id="UP001280121">
    <property type="component" value="Unassembled WGS sequence"/>
</dbReference>